<gene>
    <name evidence="2" type="ORF">D7S86_09310</name>
</gene>
<dbReference type="Pfam" id="PF03797">
    <property type="entry name" value="Autotransporter"/>
    <property type="match status" value="1"/>
</dbReference>
<dbReference type="InterPro" id="IPR036709">
    <property type="entry name" value="Autotransporte_beta_dom_sf"/>
</dbReference>
<dbReference type="RefSeq" id="WP_121085663.1">
    <property type="nucleotide sequence ID" value="NZ_RBZU01000003.1"/>
</dbReference>
<evidence type="ECO:0000313" key="2">
    <source>
        <dbReference type="EMBL" id="RKP56557.1"/>
    </source>
</evidence>
<dbReference type="OrthoDB" id="9002582at2"/>
<name>A0A494Y1H3_9BURK</name>
<accession>A0A494Y1H3</accession>
<dbReference type="InterPro" id="IPR005546">
    <property type="entry name" value="Autotransporte_beta"/>
</dbReference>
<dbReference type="Proteomes" id="UP000270342">
    <property type="component" value="Unassembled WGS sequence"/>
</dbReference>
<feature type="domain" description="Autotransporter" evidence="1">
    <location>
        <begin position="584"/>
        <end position="870"/>
    </location>
</feature>
<reference evidence="2 3" key="1">
    <citation type="submission" date="2018-10" db="EMBL/GenBank/DDBJ databases">
        <title>Robbsia sp. DHC34, isolated from soil.</title>
        <authorList>
            <person name="Gao Z.-H."/>
            <person name="Qiu L.-H."/>
        </authorList>
    </citation>
    <scope>NUCLEOTIDE SEQUENCE [LARGE SCALE GENOMIC DNA]</scope>
    <source>
        <strain evidence="2 3">DHC34</strain>
    </source>
</reference>
<dbReference type="Gene3D" id="2.40.128.130">
    <property type="entry name" value="Autotransporter beta-domain"/>
    <property type="match status" value="1"/>
</dbReference>
<evidence type="ECO:0000313" key="3">
    <source>
        <dbReference type="Proteomes" id="UP000270342"/>
    </source>
</evidence>
<dbReference type="PROSITE" id="PS51208">
    <property type="entry name" value="AUTOTRANSPORTER"/>
    <property type="match status" value="1"/>
</dbReference>
<dbReference type="SUPFAM" id="SSF103515">
    <property type="entry name" value="Autotransporter"/>
    <property type="match status" value="1"/>
</dbReference>
<proteinExistence type="predicted"/>
<keyword evidence="3" id="KW-1185">Reference proteome</keyword>
<evidence type="ECO:0000259" key="1">
    <source>
        <dbReference type="PROSITE" id="PS51208"/>
    </source>
</evidence>
<dbReference type="AlphaFoldDB" id="A0A494Y1H3"/>
<organism evidence="2 3">
    <name type="scientific">Pararobbsia silviterrae</name>
    <dbReference type="NCBI Taxonomy" id="1792498"/>
    <lineage>
        <taxon>Bacteria</taxon>
        <taxon>Pseudomonadati</taxon>
        <taxon>Pseudomonadota</taxon>
        <taxon>Betaproteobacteria</taxon>
        <taxon>Burkholderiales</taxon>
        <taxon>Burkholderiaceae</taxon>
        <taxon>Pararobbsia</taxon>
    </lineage>
</organism>
<dbReference type="EMBL" id="RBZU01000003">
    <property type="protein sequence ID" value="RKP56557.1"/>
    <property type="molecule type" value="Genomic_DNA"/>
</dbReference>
<sequence length="870" mass="87751">MQPTSTTINIKRRRRLLDDMRQVVPCLPVIAGACLSPSVHAQTVGSQSSTYNLGGTNTNVTVAASSTISVTSGAGIAGGAQQIIGVTITNEGTIESTASANVNASSGVYLSKSGTVINDANASISSAGWAGVDLMNGGEVDNYGTLSGLAAGVDVSGSSATVINGSATNTSATISASSGSAVYNNQGSPTTVNLTNYGTVETTSSNNVFAVALIGGGSVTNYGTITGTRGVYMGGSSGTVINYGTITATSGTFAVALAGGTLELENNSVVNGSIVGGGGTLLFDGSGTLDSAVSGFNTVTMQGTAWTLTNTVATTSVEVASGTLTVDGTLQNSNPAMVDSGATLTGTGTIAGSVTVLSGGTFKASAPTSSSQLAIGGALTLQNGSTFVEQLSPTAGSFTAVTGAATLGGNLTLTGIAGTYTAGTTYVILSAGSLTGTFSSVTASFAYVDPSVTYDTANDRVLVTLNTTGTVGSSTPSGPGTFASSGFGLVAQSTNQHAVAGALDAIYAAGGNTLTNTLLTASTDEARHALATMSGDSTIGLGHTALLHMRAAQDAISDRLTMADLASNAALDPQSRASNAKDGAHDALSDPWVSVSYANERQAGNDISGASAYVDRSAALSFGHDQAINREWLVGAALSGSDDDVDYEDGSSHGRSDGVQGALYARYRPEASPFYVKGVASVGWWSNTIERDVTLGVLSGRTEGDFNVLGGALYAETGMTMRVARYTVEPYIGASVARYHQNSFTESTTNGDTDFALTYDGDTTTQGASLLGARVRRELDLGGHGLTWQADLAWRHTIGPVQQTLSAAFTSAASYTFTVDGVQQARDEAVAKVGANYAFNSTVSAYVQGSAVLGKGERLIAGTAGVRWLW</sequence>
<protein>
    <submittedName>
        <fullName evidence="2">Autotransporter domain-containing protein</fullName>
    </submittedName>
</protein>
<comment type="caution">
    <text evidence="2">The sequence shown here is derived from an EMBL/GenBank/DDBJ whole genome shotgun (WGS) entry which is preliminary data.</text>
</comment>
<dbReference type="SMART" id="SM00869">
    <property type="entry name" value="Autotransporter"/>
    <property type="match status" value="1"/>
</dbReference>